<dbReference type="SUPFAM" id="SSF52047">
    <property type="entry name" value="RNI-like"/>
    <property type="match status" value="1"/>
</dbReference>
<evidence type="ECO:0000259" key="2">
    <source>
        <dbReference type="Pfam" id="PF12937"/>
    </source>
</evidence>
<feature type="domain" description="F-box" evidence="2">
    <location>
        <begin position="28"/>
        <end position="71"/>
    </location>
</feature>
<dbReference type="SUPFAM" id="SSF81383">
    <property type="entry name" value="F-box domain"/>
    <property type="match status" value="1"/>
</dbReference>
<accession>A0A093VGI5</accession>
<dbReference type="CDD" id="cd09917">
    <property type="entry name" value="F-box_SF"/>
    <property type="match status" value="1"/>
</dbReference>
<feature type="compositionally biased region" description="Polar residues" evidence="1">
    <location>
        <begin position="593"/>
        <end position="607"/>
    </location>
</feature>
<gene>
    <name evidence="3" type="ORF">GQ26_0051290</name>
</gene>
<dbReference type="eggNOG" id="ENOG502T1XE">
    <property type="taxonomic scope" value="Eukaryota"/>
</dbReference>
<reference evidence="3" key="1">
    <citation type="journal article" date="2014" name="PLoS Genet.">
        <title>Signature Gene Expression Reveals Novel Clues to the Molecular Mechanisms of Dimorphic Transition in Penicillium marneffei.</title>
        <authorList>
            <person name="Yang E."/>
            <person name="Wang G."/>
            <person name="Cai J."/>
            <person name="Woo P.C."/>
            <person name="Lau S.K."/>
            <person name="Yuen K.-Y."/>
            <person name="Chow W.-N."/>
            <person name="Lin X."/>
        </authorList>
    </citation>
    <scope>NUCLEOTIDE SEQUENCE [LARGE SCALE GENOMIC DNA]</scope>
    <source>
        <strain evidence="3">PM1</strain>
    </source>
</reference>
<sequence>MAAVNSNMFEISVRPDHQNGAGRTHIITLPLNLIAHIVSWIEDPGDLARMCRTCRLLHYMAIPHLYRNISLTSYDRIRYRDELPEGWGNASPFSMGLNTLVTRSHASLVQSMTLRGEWNEPELEEHSRVGRVPDSSMMLNISVRAALDRMKNIESFSWELNTKLMETVYLGLPKLPKLTSLSIRFPSSRHPRPIYVIPAMPHLRILKVTDIDPVCYPDDIATLLSKSPHLEDLKMHWSPRMRENQEPSVVLHDYFRHCIRDKTPLKLKKVAFHNLFSRHTSDWQETSDDSILEELTFLNGYTEDSPAHSTFVDKTWSTARMQISEMSNLKLIRHDLVSKEFCEFLSCSRGLEKLYCVNSARPIGSRPSMRSSASNTTTHSYLGSNGIGPNGTFPSIAGNGSMTSPSSPRSPAFNTTQHLQLRDSYFNSVMANHGATLRHLILPSRWPLSSTTLARLVHVCPNLEQVAFALEVSTMDAFGLLIPFLRKLQAMRILIPSTEKPAQEQAIVQTNPNSPIPPFSSMYEMVELDDDIHTEKLSAVTADRDRGRSLKVIGMGWKAWELGDFYYIPASSHTPTASGADSYRPVDDARPMINTTSNGRGSPTPGFSATEPARKSQLHPTNTRTPIPYVTKTPKSSLGKRARDDMSPPLDSSSKPSLVLDSDNVYDTLPTGEKIIWRRRVRPVGWDVLKKWEIWALDSQDV</sequence>
<dbReference type="Pfam" id="PF12937">
    <property type="entry name" value="F-box-like"/>
    <property type="match status" value="1"/>
</dbReference>
<feature type="region of interest" description="Disordered" evidence="1">
    <location>
        <begin position="575"/>
        <end position="659"/>
    </location>
</feature>
<name>A0A093VGI5_TALMA</name>
<organism evidence="3">
    <name type="scientific">Talaromyces marneffei PM1</name>
    <dbReference type="NCBI Taxonomy" id="1077442"/>
    <lineage>
        <taxon>Eukaryota</taxon>
        <taxon>Fungi</taxon>
        <taxon>Dikarya</taxon>
        <taxon>Ascomycota</taxon>
        <taxon>Pezizomycotina</taxon>
        <taxon>Eurotiomycetes</taxon>
        <taxon>Eurotiomycetidae</taxon>
        <taxon>Eurotiales</taxon>
        <taxon>Trichocomaceae</taxon>
        <taxon>Talaromyces</taxon>
        <taxon>Talaromyces sect. Talaromyces</taxon>
    </lineage>
</organism>
<protein>
    <submittedName>
        <fullName evidence="3">F-box protein</fullName>
    </submittedName>
</protein>
<dbReference type="AlphaFoldDB" id="A0A093VGI5"/>
<proteinExistence type="predicted"/>
<feature type="compositionally biased region" description="Low complexity" evidence="1">
    <location>
        <begin position="647"/>
        <end position="659"/>
    </location>
</feature>
<dbReference type="InterPro" id="IPR001810">
    <property type="entry name" value="F-box_dom"/>
</dbReference>
<dbReference type="InterPro" id="IPR036047">
    <property type="entry name" value="F-box-like_dom_sf"/>
</dbReference>
<dbReference type="EMBL" id="JPOX01000005">
    <property type="protein sequence ID" value="KFX51295.1"/>
    <property type="molecule type" value="Genomic_DNA"/>
</dbReference>
<evidence type="ECO:0000313" key="3">
    <source>
        <dbReference type="EMBL" id="KFX51295.1"/>
    </source>
</evidence>
<evidence type="ECO:0000256" key="1">
    <source>
        <dbReference type="SAM" id="MobiDB-lite"/>
    </source>
</evidence>
<dbReference type="HOGENOM" id="CLU_024064_0_0_1"/>
<comment type="caution">
    <text evidence="3">The sequence shown here is derived from an EMBL/GenBank/DDBJ whole genome shotgun (WGS) entry which is preliminary data.</text>
</comment>